<feature type="transmembrane region" description="Helical" evidence="1">
    <location>
        <begin position="245"/>
        <end position="264"/>
    </location>
</feature>
<feature type="transmembrane region" description="Helical" evidence="1">
    <location>
        <begin position="194"/>
        <end position="212"/>
    </location>
</feature>
<dbReference type="Proteomes" id="UP001530400">
    <property type="component" value="Unassembled WGS sequence"/>
</dbReference>
<evidence type="ECO:0000256" key="1">
    <source>
        <dbReference type="SAM" id="Phobius"/>
    </source>
</evidence>
<name>A0ABD3NCN2_9STRA</name>
<feature type="transmembrane region" description="Helical" evidence="1">
    <location>
        <begin position="145"/>
        <end position="164"/>
    </location>
</feature>
<dbReference type="Pfam" id="PF13398">
    <property type="entry name" value="Peptidase_M50B"/>
    <property type="match status" value="1"/>
</dbReference>
<dbReference type="PANTHER" id="PTHR33979">
    <property type="entry name" value="OS02G0221600 PROTEIN"/>
    <property type="match status" value="1"/>
</dbReference>
<keyword evidence="1" id="KW-0812">Transmembrane</keyword>
<sequence>MNIDEICTPPEVCGPDADLSKHEHLLAHTTDEDDNRIAQFIKRDKPLLISIGVMTVLMNLDKLSYVLYPFKIFATWIHEMSHGVAAILVGGGIRKLLIYPDTSGLAYTYISESNFKRGFVASGGYTGTAVLGMIMLLFRRTHRGPTVGLITLGVLIILSCILYVRNTFALVMLPIMALVIVVCAWKLRAREVGYLYSFLAATCSFNAVANISELFKGVGYVNGQQTEGDAHTVAEYWGLTNNFWAAYWLIFALGCSALGLLFAFDGTVYKKHKKQQKLNEMNTTSTHAEDNNLVA</sequence>
<feature type="transmembrane region" description="Helical" evidence="1">
    <location>
        <begin position="119"/>
        <end position="138"/>
    </location>
</feature>
<proteinExistence type="predicted"/>
<protein>
    <recommendedName>
        <fullName evidence="4">Peptidase M50B-like-domain-containing protein</fullName>
    </recommendedName>
</protein>
<keyword evidence="1" id="KW-0472">Membrane</keyword>
<dbReference type="InterPro" id="IPR049500">
    <property type="entry name" value="Peptidase_M50B-like"/>
</dbReference>
<evidence type="ECO:0000313" key="2">
    <source>
        <dbReference type="EMBL" id="KAL3773825.1"/>
    </source>
</evidence>
<organism evidence="2 3">
    <name type="scientific">Cyclotella atomus</name>
    <dbReference type="NCBI Taxonomy" id="382360"/>
    <lineage>
        <taxon>Eukaryota</taxon>
        <taxon>Sar</taxon>
        <taxon>Stramenopiles</taxon>
        <taxon>Ochrophyta</taxon>
        <taxon>Bacillariophyta</taxon>
        <taxon>Coscinodiscophyceae</taxon>
        <taxon>Thalassiosirophycidae</taxon>
        <taxon>Stephanodiscales</taxon>
        <taxon>Stephanodiscaceae</taxon>
        <taxon>Cyclotella</taxon>
    </lineage>
</organism>
<accession>A0ABD3NCN2</accession>
<feature type="transmembrane region" description="Helical" evidence="1">
    <location>
        <begin position="170"/>
        <end position="187"/>
    </location>
</feature>
<dbReference type="PANTHER" id="PTHR33979:SF2">
    <property type="entry name" value="PEPTIDASE M50B-LIKE-DOMAIN-CONTAINING PROTEIN"/>
    <property type="match status" value="1"/>
</dbReference>
<evidence type="ECO:0008006" key="4">
    <source>
        <dbReference type="Google" id="ProtNLM"/>
    </source>
</evidence>
<keyword evidence="3" id="KW-1185">Reference proteome</keyword>
<dbReference type="EMBL" id="JALLPJ020001218">
    <property type="protein sequence ID" value="KAL3773825.1"/>
    <property type="molecule type" value="Genomic_DNA"/>
</dbReference>
<feature type="transmembrane region" description="Helical" evidence="1">
    <location>
        <begin position="47"/>
        <end position="68"/>
    </location>
</feature>
<dbReference type="AlphaFoldDB" id="A0ABD3NCN2"/>
<reference evidence="2 3" key="1">
    <citation type="submission" date="2024-10" db="EMBL/GenBank/DDBJ databases">
        <title>Updated reference genomes for cyclostephanoid diatoms.</title>
        <authorList>
            <person name="Roberts W.R."/>
            <person name="Alverson A.J."/>
        </authorList>
    </citation>
    <scope>NUCLEOTIDE SEQUENCE [LARGE SCALE GENOMIC DNA]</scope>
    <source>
        <strain evidence="2 3">AJA010-31</strain>
    </source>
</reference>
<gene>
    <name evidence="2" type="ORF">ACHAWO_006929</name>
</gene>
<evidence type="ECO:0000313" key="3">
    <source>
        <dbReference type="Proteomes" id="UP001530400"/>
    </source>
</evidence>
<comment type="caution">
    <text evidence="2">The sequence shown here is derived from an EMBL/GenBank/DDBJ whole genome shotgun (WGS) entry which is preliminary data.</text>
</comment>
<keyword evidence="1" id="KW-1133">Transmembrane helix</keyword>